<protein>
    <recommendedName>
        <fullName evidence="3">Zinc ribbon domain-containing protein</fullName>
    </recommendedName>
</protein>
<dbReference type="KEGG" id="lcic:INQ41_04915"/>
<name>A0A7S6UHG5_9GAMM</name>
<dbReference type="Proteomes" id="UP000594059">
    <property type="component" value="Chromosome"/>
</dbReference>
<organism evidence="1 2">
    <name type="scientific">Novilysobacter ciconiae</name>
    <dbReference type="NCBI Taxonomy" id="2781022"/>
    <lineage>
        <taxon>Bacteria</taxon>
        <taxon>Pseudomonadati</taxon>
        <taxon>Pseudomonadota</taxon>
        <taxon>Gammaproteobacteria</taxon>
        <taxon>Lysobacterales</taxon>
        <taxon>Lysobacteraceae</taxon>
        <taxon>Novilysobacter</taxon>
    </lineage>
</organism>
<evidence type="ECO:0008006" key="3">
    <source>
        <dbReference type="Google" id="ProtNLM"/>
    </source>
</evidence>
<evidence type="ECO:0000313" key="1">
    <source>
        <dbReference type="EMBL" id="QOW20367.1"/>
    </source>
</evidence>
<proteinExistence type="predicted"/>
<dbReference type="AlphaFoldDB" id="A0A7S6UHG5"/>
<reference evidence="1 2" key="1">
    <citation type="submission" date="2020-10" db="EMBL/GenBank/DDBJ databases">
        <title>complete genome sequencing of Lysobacter sp. H21R20.</title>
        <authorList>
            <person name="Bae J.-W."/>
            <person name="Lee S.-Y."/>
        </authorList>
    </citation>
    <scope>NUCLEOTIDE SEQUENCE [LARGE SCALE GENOMIC DNA]</scope>
    <source>
        <strain evidence="1 2">H21R20</strain>
    </source>
</reference>
<accession>A0A7S6UHG5</accession>
<gene>
    <name evidence="1" type="ORF">INQ41_04915</name>
</gene>
<dbReference type="EMBL" id="CP063656">
    <property type="protein sequence ID" value="QOW20367.1"/>
    <property type="molecule type" value="Genomic_DNA"/>
</dbReference>
<evidence type="ECO:0000313" key="2">
    <source>
        <dbReference type="Proteomes" id="UP000594059"/>
    </source>
</evidence>
<dbReference type="RefSeq" id="WP_193986711.1">
    <property type="nucleotide sequence ID" value="NZ_CP063656.1"/>
</dbReference>
<sequence length="288" mass="31394">MAMIRCLECRKDISDKAATCPHCGAPVDAVAARAMQGASGRRALKWIGGGIALLILVRMCSSIGAPSNEEIVPTAPTPPVAAAKPVPDEAMFKTWAAGLTDESVPASLRESYAKNIIAEFPDRPEAAAAKEDLPKLSAQVEEEKTYGAWSYSNEEDGMSGKRIEYAAVASDNVLSLDFPYQGAQRGTLAIRRHPKWGNDVIVSIEKGQILCSSYECPVRIRFDDAQPVTYSGNEPADNSSETVFLPYSIAKKLQSAKRVKIEMNLYHNGVQVLEFNVKGFNPQRMKQQ</sequence>
<keyword evidence="2" id="KW-1185">Reference proteome</keyword>